<keyword evidence="2" id="KW-1185">Reference proteome</keyword>
<evidence type="ECO:0000313" key="2">
    <source>
        <dbReference type="Proteomes" id="UP000656319"/>
    </source>
</evidence>
<accession>A0ABM8NZM5</accession>
<gene>
    <name evidence="1" type="ORF">LMG27952_05082</name>
</gene>
<organism evidence="1 2">
    <name type="scientific">Paraburkholderia hiiakae</name>
    <dbReference type="NCBI Taxonomy" id="1081782"/>
    <lineage>
        <taxon>Bacteria</taxon>
        <taxon>Pseudomonadati</taxon>
        <taxon>Pseudomonadota</taxon>
        <taxon>Betaproteobacteria</taxon>
        <taxon>Burkholderiales</taxon>
        <taxon>Burkholderiaceae</taxon>
        <taxon>Paraburkholderia</taxon>
    </lineage>
</organism>
<protein>
    <submittedName>
        <fullName evidence="1">Uncharacterized protein</fullName>
    </submittedName>
</protein>
<reference evidence="1 2" key="1">
    <citation type="submission" date="2020-10" db="EMBL/GenBank/DDBJ databases">
        <authorList>
            <person name="Peeters C."/>
        </authorList>
    </citation>
    <scope>NUCLEOTIDE SEQUENCE [LARGE SCALE GENOMIC DNA]</scope>
    <source>
        <strain evidence="1 2">LMG 27952</strain>
    </source>
</reference>
<name>A0ABM8NZM5_9BURK</name>
<comment type="caution">
    <text evidence="1">The sequence shown here is derived from an EMBL/GenBank/DDBJ whole genome shotgun (WGS) entry which is preliminary data.</text>
</comment>
<evidence type="ECO:0000313" key="1">
    <source>
        <dbReference type="EMBL" id="CAD6550863.1"/>
    </source>
</evidence>
<proteinExistence type="predicted"/>
<dbReference type="Proteomes" id="UP000656319">
    <property type="component" value="Unassembled WGS sequence"/>
</dbReference>
<sequence>MCSFPPFADFVSCSDLLLSCCWRRMVEVAGGNVLIRCAYRLALIRSGLSLFDTIGSNILGVGIWVFPVLVELVASYIHAELPNLGAY</sequence>
<dbReference type="EMBL" id="CAJHCQ010000014">
    <property type="protein sequence ID" value="CAD6550863.1"/>
    <property type="molecule type" value="Genomic_DNA"/>
</dbReference>